<dbReference type="Proteomes" id="UP001235303">
    <property type="component" value="Unassembled WGS sequence"/>
</dbReference>
<dbReference type="PANTHER" id="PTHR23044">
    <property type="entry name" value="3'-5' EXONUCLEASE ERI1-RELATED"/>
    <property type="match status" value="1"/>
</dbReference>
<dbReference type="EMBL" id="JAQOSP010000006">
    <property type="protein sequence ID" value="MDJ1168207.1"/>
    <property type="molecule type" value="Genomic_DNA"/>
</dbReference>
<reference evidence="5 6" key="1">
    <citation type="submission" date="2023-01" db="EMBL/GenBank/DDBJ databases">
        <title>Novel diversity within Roseofilum (Cyanobacteria; Desertifilaceae) from marine benthic mats with descriptions of four novel species.</title>
        <authorList>
            <person name="Wang Y."/>
            <person name="Berthold D.E."/>
            <person name="Hu J."/>
            <person name="Lefler F.W."/>
            <person name="Laughinghouse H.D. IV."/>
        </authorList>
    </citation>
    <scope>NUCLEOTIDE SEQUENCE [LARGE SCALE GENOMIC DNA]</scope>
    <source>
        <strain evidence="5 6">BLCC-M154</strain>
    </source>
</reference>
<dbReference type="Gene3D" id="3.30.420.10">
    <property type="entry name" value="Ribonuclease H-like superfamily/Ribonuclease H"/>
    <property type="match status" value="1"/>
</dbReference>
<evidence type="ECO:0000256" key="3">
    <source>
        <dbReference type="ARBA" id="ARBA00022839"/>
    </source>
</evidence>
<sequence>MPKLDQIIVIDIEATCWRKQPPPGQEHEIIEVGIATLDLKLCQPLEKESLLVKPEVSTVSEFCTQLTTLTQEQVDGGMSFKQACDRLRKQYGTANRVWASYGNYDRTQFERQCQARQVPYPFSTRHINIKTWLAIAYGLPKEVGMAQALELLNLPLMGTHHRGVDDAWNIAHILAHLIQGYRNDDR</sequence>
<proteinExistence type="predicted"/>
<gene>
    <name evidence="5" type="ORF">PMG71_02045</name>
</gene>
<dbReference type="RefSeq" id="WP_283751973.1">
    <property type="nucleotide sequence ID" value="NZ_JAQOSP010000006.1"/>
</dbReference>
<evidence type="ECO:0000256" key="1">
    <source>
        <dbReference type="ARBA" id="ARBA00022722"/>
    </source>
</evidence>
<evidence type="ECO:0000259" key="4">
    <source>
        <dbReference type="SMART" id="SM00479"/>
    </source>
</evidence>
<dbReference type="PANTHER" id="PTHR23044:SF61">
    <property type="entry name" value="3'-5' EXORIBONUCLEASE 1-RELATED"/>
    <property type="match status" value="1"/>
</dbReference>
<dbReference type="SUPFAM" id="SSF53098">
    <property type="entry name" value="Ribonuclease H-like"/>
    <property type="match status" value="1"/>
</dbReference>
<evidence type="ECO:0000256" key="2">
    <source>
        <dbReference type="ARBA" id="ARBA00022801"/>
    </source>
</evidence>
<dbReference type="GO" id="GO:0004527">
    <property type="term" value="F:exonuclease activity"/>
    <property type="evidence" value="ECO:0007669"/>
    <property type="project" value="UniProtKB-KW"/>
</dbReference>
<dbReference type="InterPro" id="IPR051274">
    <property type="entry name" value="3-5_Exoribonuclease"/>
</dbReference>
<feature type="domain" description="Exonuclease" evidence="4">
    <location>
        <begin position="6"/>
        <end position="183"/>
    </location>
</feature>
<keyword evidence="1" id="KW-0540">Nuclease</keyword>
<keyword evidence="2" id="KW-0378">Hydrolase</keyword>
<dbReference type="InterPro" id="IPR013520">
    <property type="entry name" value="Ribonucl_H"/>
</dbReference>
<dbReference type="InterPro" id="IPR012337">
    <property type="entry name" value="RNaseH-like_sf"/>
</dbReference>
<evidence type="ECO:0000313" key="5">
    <source>
        <dbReference type="EMBL" id="MDJ1168207.1"/>
    </source>
</evidence>
<keyword evidence="3 5" id="KW-0269">Exonuclease</keyword>
<name>A0ABT7AMT3_9CYAN</name>
<dbReference type="InterPro" id="IPR047201">
    <property type="entry name" value="ERI-1_3'hExo-like"/>
</dbReference>
<protein>
    <submittedName>
        <fullName evidence="5">Exonuclease domain-containing protein</fullName>
    </submittedName>
</protein>
<dbReference type="CDD" id="cd06133">
    <property type="entry name" value="ERI-1_3'hExo_like"/>
    <property type="match status" value="1"/>
</dbReference>
<accession>A0ABT7AMT3</accession>
<evidence type="ECO:0000313" key="6">
    <source>
        <dbReference type="Proteomes" id="UP001235303"/>
    </source>
</evidence>
<comment type="caution">
    <text evidence="5">The sequence shown here is derived from an EMBL/GenBank/DDBJ whole genome shotgun (WGS) entry which is preliminary data.</text>
</comment>
<dbReference type="SMART" id="SM00479">
    <property type="entry name" value="EXOIII"/>
    <property type="match status" value="1"/>
</dbReference>
<dbReference type="Pfam" id="PF00929">
    <property type="entry name" value="RNase_T"/>
    <property type="match status" value="1"/>
</dbReference>
<dbReference type="InterPro" id="IPR036397">
    <property type="entry name" value="RNaseH_sf"/>
</dbReference>
<keyword evidence="6" id="KW-1185">Reference proteome</keyword>
<organism evidence="5 6">
    <name type="scientific">Roseofilum acuticapitatum BLCC-M154</name>
    <dbReference type="NCBI Taxonomy" id="3022444"/>
    <lineage>
        <taxon>Bacteria</taxon>
        <taxon>Bacillati</taxon>
        <taxon>Cyanobacteriota</taxon>
        <taxon>Cyanophyceae</taxon>
        <taxon>Desertifilales</taxon>
        <taxon>Desertifilaceae</taxon>
        <taxon>Roseofilum</taxon>
        <taxon>Roseofilum acuticapitatum</taxon>
    </lineage>
</organism>